<evidence type="ECO:0000256" key="1">
    <source>
        <dbReference type="SAM" id="MobiDB-lite"/>
    </source>
</evidence>
<evidence type="ECO:0000313" key="3">
    <source>
        <dbReference type="Proteomes" id="UP000784294"/>
    </source>
</evidence>
<protein>
    <submittedName>
        <fullName evidence="2">Uncharacterized protein</fullName>
    </submittedName>
</protein>
<feature type="compositionally biased region" description="Basic and acidic residues" evidence="1">
    <location>
        <begin position="38"/>
        <end position="49"/>
    </location>
</feature>
<dbReference type="EMBL" id="CAAALY010048934">
    <property type="protein sequence ID" value="VEL20978.1"/>
    <property type="molecule type" value="Genomic_DNA"/>
</dbReference>
<accession>A0A448WV60</accession>
<comment type="caution">
    <text evidence="2">The sequence shown here is derived from an EMBL/GenBank/DDBJ whole genome shotgun (WGS) entry which is preliminary data.</text>
</comment>
<dbReference type="AlphaFoldDB" id="A0A448WV60"/>
<evidence type="ECO:0000313" key="2">
    <source>
        <dbReference type="EMBL" id="VEL20978.1"/>
    </source>
</evidence>
<dbReference type="Proteomes" id="UP000784294">
    <property type="component" value="Unassembled WGS sequence"/>
</dbReference>
<feature type="compositionally biased region" description="Basic and acidic residues" evidence="1">
    <location>
        <begin position="60"/>
        <end position="69"/>
    </location>
</feature>
<feature type="region of interest" description="Disordered" evidence="1">
    <location>
        <begin position="1"/>
        <end position="72"/>
    </location>
</feature>
<proteinExistence type="predicted"/>
<keyword evidence="3" id="KW-1185">Reference proteome</keyword>
<reference evidence="2" key="1">
    <citation type="submission" date="2018-11" db="EMBL/GenBank/DDBJ databases">
        <authorList>
            <consortium name="Pathogen Informatics"/>
        </authorList>
    </citation>
    <scope>NUCLEOTIDE SEQUENCE</scope>
</reference>
<gene>
    <name evidence="2" type="ORF">PXEA_LOCUS14418</name>
</gene>
<sequence>MSLFNESAAAAAAAAADSSRHKTPLSASQSANGCLERVSLKGRIDEQRTPRAIRQTPARPSERARKGGGDVEQTDVLLAAGGTRFVADADIHSAQAPAQGGVAHEAEGLRDGTTGRHVTAQDPLLPAARGFGSTGAVATWRHYPTFFSFGHDSTVASSSHQIISAPLQSGSTCYATDTSQCSTGWIKCLNRIYP</sequence>
<organism evidence="2 3">
    <name type="scientific">Protopolystoma xenopodis</name>
    <dbReference type="NCBI Taxonomy" id="117903"/>
    <lineage>
        <taxon>Eukaryota</taxon>
        <taxon>Metazoa</taxon>
        <taxon>Spiralia</taxon>
        <taxon>Lophotrochozoa</taxon>
        <taxon>Platyhelminthes</taxon>
        <taxon>Monogenea</taxon>
        <taxon>Polyopisthocotylea</taxon>
        <taxon>Polystomatidea</taxon>
        <taxon>Polystomatidae</taxon>
        <taxon>Protopolystoma</taxon>
    </lineage>
</organism>
<name>A0A448WV60_9PLAT</name>